<evidence type="ECO:0000256" key="2">
    <source>
        <dbReference type="ARBA" id="ARBA00022679"/>
    </source>
</evidence>
<comment type="catalytic activity">
    <reaction evidence="4">
        <text>a 2'-deoxycytidine in DNA + S-adenosyl-L-methionine = a 5-methyl-2'-deoxycytidine in DNA + S-adenosyl-L-homocysteine + H(+)</text>
        <dbReference type="Rhea" id="RHEA:13681"/>
        <dbReference type="Rhea" id="RHEA-COMP:11369"/>
        <dbReference type="Rhea" id="RHEA-COMP:11370"/>
        <dbReference type="ChEBI" id="CHEBI:15378"/>
        <dbReference type="ChEBI" id="CHEBI:57856"/>
        <dbReference type="ChEBI" id="CHEBI:59789"/>
        <dbReference type="ChEBI" id="CHEBI:85452"/>
        <dbReference type="ChEBI" id="CHEBI:85454"/>
        <dbReference type="EC" id="2.1.1.37"/>
    </reaction>
</comment>
<dbReference type="GO" id="GO:0009307">
    <property type="term" value="P:DNA restriction-modification system"/>
    <property type="evidence" value="ECO:0007669"/>
    <property type="project" value="UniProtKB-KW"/>
</dbReference>
<organism evidence="6 7">
    <name type="scientific">Rhizobium leguminosarum</name>
    <dbReference type="NCBI Taxonomy" id="384"/>
    <lineage>
        <taxon>Bacteria</taxon>
        <taxon>Pseudomonadati</taxon>
        <taxon>Pseudomonadota</taxon>
        <taxon>Alphaproteobacteria</taxon>
        <taxon>Hyphomicrobiales</taxon>
        <taxon>Rhizobiaceae</taxon>
        <taxon>Rhizobium/Agrobacterium group</taxon>
        <taxon>Rhizobium</taxon>
    </lineage>
</organism>
<feature type="region of interest" description="Disordered" evidence="5">
    <location>
        <begin position="258"/>
        <end position="280"/>
    </location>
</feature>
<reference evidence="6 7" key="1">
    <citation type="submission" date="2018-07" db="EMBL/GenBank/DDBJ databases">
        <title>Rhizobium leguminosarum strain:ATCC 14479 Genome sequencing and assembly.</title>
        <authorList>
            <person name="Chakraborty R."/>
        </authorList>
    </citation>
    <scope>NUCLEOTIDE SEQUENCE [LARGE SCALE GENOMIC DNA]</scope>
    <source>
        <strain evidence="6 7">ATCC 14479</strain>
    </source>
</reference>
<dbReference type="InterPro" id="IPR001525">
    <property type="entry name" value="C5_MeTfrase"/>
</dbReference>
<evidence type="ECO:0000256" key="3">
    <source>
        <dbReference type="ARBA" id="ARBA00022747"/>
    </source>
</evidence>
<evidence type="ECO:0000313" key="7">
    <source>
        <dbReference type="Proteomes" id="UP000251166"/>
    </source>
</evidence>
<keyword evidence="2" id="KW-0808">Transferase</keyword>
<sequence>MTAYYNEISPYHAQWLRNLISANLIAPGDVDERSITDVQPDDLKGYTQCHFFAGIGGWSRALRLAGWADDRHVWTGSCPCQPFSAIGTRRGFEDERHLWPEFKRLISERRPSIIFGEQSANAADWLRLVRSDLEAMDFAVGAVPIEAASAGADVLGDRFWFVASADVTELCGESPARKQPELEPDPVAHPFDAGREDHWRRGQDGRLRRVDPSIHWMAHGVSARMGKISGFGNAVDPRPAAAVITAYLNIVHDNGHSPNAISSQEPTAALGPWHNKRRSA</sequence>
<dbReference type="Gene3D" id="3.40.50.150">
    <property type="entry name" value="Vaccinia Virus protein VP39"/>
    <property type="match status" value="1"/>
</dbReference>
<name>A0A2Z4YDR3_RHILE</name>
<dbReference type="REBASE" id="257984">
    <property type="entry name" value="M1.Rle14479ORF1795P"/>
</dbReference>
<evidence type="ECO:0000256" key="5">
    <source>
        <dbReference type="SAM" id="MobiDB-lite"/>
    </source>
</evidence>
<evidence type="ECO:0000256" key="4">
    <source>
        <dbReference type="ARBA" id="ARBA00047422"/>
    </source>
</evidence>
<keyword evidence="3" id="KW-0680">Restriction system</keyword>
<keyword evidence="1 6" id="KW-0489">Methyltransferase</keyword>
<dbReference type="RefSeq" id="WP_112904526.1">
    <property type="nucleotide sequence ID" value="NZ_CP030760.1"/>
</dbReference>
<dbReference type="Proteomes" id="UP000251166">
    <property type="component" value="Chromosome"/>
</dbReference>
<gene>
    <name evidence="6" type="ORF">DLJ82_1795</name>
</gene>
<dbReference type="Pfam" id="PF00145">
    <property type="entry name" value="DNA_methylase"/>
    <property type="match status" value="1"/>
</dbReference>
<dbReference type="EMBL" id="CP030760">
    <property type="protein sequence ID" value="AXA39396.1"/>
    <property type="molecule type" value="Genomic_DNA"/>
</dbReference>
<proteinExistence type="predicted"/>
<dbReference type="SUPFAM" id="SSF53335">
    <property type="entry name" value="S-adenosyl-L-methionine-dependent methyltransferases"/>
    <property type="match status" value="1"/>
</dbReference>
<dbReference type="InterPro" id="IPR029063">
    <property type="entry name" value="SAM-dependent_MTases_sf"/>
</dbReference>
<accession>A0A2Z4YDR3</accession>
<protein>
    <submittedName>
        <fullName evidence="6">C-5 cytosine-specific DNA methylase family protein</fullName>
    </submittedName>
</protein>
<dbReference type="AlphaFoldDB" id="A0A2Z4YDR3"/>
<evidence type="ECO:0000256" key="1">
    <source>
        <dbReference type="ARBA" id="ARBA00022603"/>
    </source>
</evidence>
<evidence type="ECO:0000313" key="6">
    <source>
        <dbReference type="EMBL" id="AXA39396.1"/>
    </source>
</evidence>
<feature type="region of interest" description="Disordered" evidence="5">
    <location>
        <begin position="174"/>
        <end position="198"/>
    </location>
</feature>
<dbReference type="GO" id="GO:0003886">
    <property type="term" value="F:DNA (cytosine-5-)-methyltransferase activity"/>
    <property type="evidence" value="ECO:0007669"/>
    <property type="project" value="UniProtKB-EC"/>
</dbReference>
<dbReference type="GO" id="GO:0032259">
    <property type="term" value="P:methylation"/>
    <property type="evidence" value="ECO:0007669"/>
    <property type="project" value="UniProtKB-KW"/>
</dbReference>